<proteinExistence type="predicted"/>
<feature type="compositionally biased region" description="Basic and acidic residues" evidence="1">
    <location>
        <begin position="141"/>
        <end position="150"/>
    </location>
</feature>
<reference evidence="3 4" key="1">
    <citation type="submission" date="2017-05" db="EMBL/GenBank/DDBJ databases">
        <title>The Genome Sequence of Tsuchiyaea wingfieldii DSM 27421.</title>
        <authorList>
            <person name="Cuomo C."/>
            <person name="Passer A."/>
            <person name="Billmyre B."/>
            <person name="Heitman J."/>
        </authorList>
    </citation>
    <scope>NUCLEOTIDE SEQUENCE [LARGE SCALE GENOMIC DNA]</scope>
    <source>
        <strain evidence="3 4">DSM 27421</strain>
    </source>
</reference>
<evidence type="ECO:0000313" key="4">
    <source>
        <dbReference type="Proteomes" id="UP000322245"/>
    </source>
</evidence>
<keyword evidence="2" id="KW-0812">Transmembrane</keyword>
<feature type="compositionally biased region" description="Polar residues" evidence="1">
    <location>
        <begin position="115"/>
        <end position="125"/>
    </location>
</feature>
<feature type="transmembrane region" description="Helical" evidence="2">
    <location>
        <begin position="48"/>
        <end position="69"/>
    </location>
</feature>
<dbReference type="EMBL" id="NIDF01000013">
    <property type="protein sequence ID" value="TYJ57386.1"/>
    <property type="molecule type" value="Genomic_DNA"/>
</dbReference>
<organism evidence="3 4">
    <name type="scientific">Cryptococcus floricola</name>
    <dbReference type="NCBI Taxonomy" id="2591691"/>
    <lineage>
        <taxon>Eukaryota</taxon>
        <taxon>Fungi</taxon>
        <taxon>Dikarya</taxon>
        <taxon>Basidiomycota</taxon>
        <taxon>Agaricomycotina</taxon>
        <taxon>Tremellomycetes</taxon>
        <taxon>Tremellales</taxon>
        <taxon>Cryptococcaceae</taxon>
        <taxon>Cryptococcus</taxon>
    </lineage>
</organism>
<keyword evidence="2" id="KW-1133">Transmembrane helix</keyword>
<gene>
    <name evidence="3" type="ORF">B9479_001926</name>
</gene>
<dbReference type="AlphaFoldDB" id="A0A5D3B517"/>
<evidence type="ECO:0000256" key="1">
    <source>
        <dbReference type="SAM" id="MobiDB-lite"/>
    </source>
</evidence>
<feature type="region of interest" description="Disordered" evidence="1">
    <location>
        <begin position="72"/>
        <end position="150"/>
    </location>
</feature>
<name>A0A5D3B517_9TREE</name>
<dbReference type="Proteomes" id="UP000322245">
    <property type="component" value="Unassembled WGS sequence"/>
</dbReference>
<keyword evidence="4" id="KW-1185">Reference proteome</keyword>
<accession>A0A5D3B517</accession>
<evidence type="ECO:0000313" key="3">
    <source>
        <dbReference type="EMBL" id="TYJ57386.1"/>
    </source>
</evidence>
<comment type="caution">
    <text evidence="3">The sequence shown here is derived from an EMBL/GenBank/DDBJ whole genome shotgun (WGS) entry which is preliminary data.</text>
</comment>
<sequence>MCEYHQTTPDTEKQPLCASCASLSYPPTPTITPHTPPTPRRTLSRRHLYILLAALVLVTAALAGGAYAIHQHVSHRKQQDATTGISADSTASPSQTVSATSSVAGADASGYHDSGWNSGASSPNSGVWLAEVGEEGEEGEETKLERNVPG</sequence>
<feature type="compositionally biased region" description="Polar residues" evidence="1">
    <location>
        <begin position="80"/>
        <end position="103"/>
    </location>
</feature>
<protein>
    <submittedName>
        <fullName evidence="3">Uncharacterized protein</fullName>
    </submittedName>
</protein>
<keyword evidence="2" id="KW-0472">Membrane</keyword>
<evidence type="ECO:0000256" key="2">
    <source>
        <dbReference type="SAM" id="Phobius"/>
    </source>
</evidence>